<keyword evidence="1" id="KW-0809">Transit peptide</keyword>
<name>A0A368DWW5_9PROT</name>
<reference evidence="4 5" key="1">
    <citation type="journal article" date="2018" name="Microbiome">
        <title>Fine metagenomic profile of the Mediterranean stratified and mixed water columns revealed by assembly and recruitment.</title>
        <authorList>
            <person name="Haro-Moreno J.M."/>
            <person name="Lopez-Perez M."/>
            <person name="De La Torre J.R."/>
            <person name="Picazo A."/>
            <person name="Camacho A."/>
            <person name="Rodriguez-Valera F."/>
        </authorList>
    </citation>
    <scope>NUCLEOTIDE SEQUENCE [LARGE SCALE GENOMIC DNA]</scope>
    <source>
        <strain evidence="4">MED-G55</strain>
    </source>
</reference>
<comment type="caution">
    <text evidence="4">The sequence shown here is derived from an EMBL/GenBank/DDBJ whole genome shotgun (WGS) entry which is preliminary data.</text>
</comment>
<dbReference type="InterPro" id="IPR017703">
    <property type="entry name" value="YgfZ/GCV_T_CS"/>
</dbReference>
<dbReference type="Proteomes" id="UP000252132">
    <property type="component" value="Unassembled WGS sequence"/>
</dbReference>
<accession>A0A368DWW5</accession>
<evidence type="ECO:0000313" key="4">
    <source>
        <dbReference type="EMBL" id="RCL76362.1"/>
    </source>
</evidence>
<dbReference type="InterPro" id="IPR057460">
    <property type="entry name" value="CAF17_C"/>
</dbReference>
<gene>
    <name evidence="4" type="ORF">DBW69_05350</name>
</gene>
<dbReference type="InterPro" id="IPR045179">
    <property type="entry name" value="YgfZ/GcvT"/>
</dbReference>
<sequence length="271" mass="30716">MTLNRLEITDRIALKVCGPESEAFLQSILSNDMTGLTPGQPVYSLLLTPQGKVVFDLIIWQTQDRYMIEVEKPRSTELEKKLKLYKLRADVNISLESLTVTCLWGNIPESLAKDLPFDPRHKGLGLRIPDLDMFTSLNFDNASEIATEEMYKSHRIALKVPQGSEEIPQGQAFPLEYGLHELAGIDFQKGCYVGQEVTSRTYRRGKIRKSLYRCSAHDSFSCQDKIMSGDRQVGEICVWQGEEGLALLRDDSLEENLTVNNVELQIQETQD</sequence>
<feature type="domain" description="GCVT N-terminal" evidence="2">
    <location>
        <begin position="14"/>
        <end position="82"/>
    </location>
</feature>
<evidence type="ECO:0000313" key="5">
    <source>
        <dbReference type="Proteomes" id="UP000252132"/>
    </source>
</evidence>
<dbReference type="Pfam" id="PF25455">
    <property type="entry name" value="Beta-barrel_CAF17_C"/>
    <property type="match status" value="1"/>
</dbReference>
<dbReference type="GO" id="GO:0016226">
    <property type="term" value="P:iron-sulfur cluster assembly"/>
    <property type="evidence" value="ECO:0007669"/>
    <property type="project" value="TreeGrafter"/>
</dbReference>
<feature type="domain" description="CAF17 C-terminal" evidence="3">
    <location>
        <begin position="224"/>
        <end position="266"/>
    </location>
</feature>
<dbReference type="InterPro" id="IPR027266">
    <property type="entry name" value="TrmE/GcvT-like"/>
</dbReference>
<evidence type="ECO:0000259" key="3">
    <source>
        <dbReference type="Pfam" id="PF25455"/>
    </source>
</evidence>
<dbReference type="AlphaFoldDB" id="A0A368DWW5"/>
<dbReference type="InterPro" id="IPR006222">
    <property type="entry name" value="GCVT_N"/>
</dbReference>
<dbReference type="Gene3D" id="3.30.1360.120">
    <property type="entry name" value="Probable tRNA modification gtpase trme, domain 1"/>
    <property type="match status" value="2"/>
</dbReference>
<dbReference type="EMBL" id="QOQF01000022">
    <property type="protein sequence ID" value="RCL76362.1"/>
    <property type="molecule type" value="Genomic_DNA"/>
</dbReference>
<evidence type="ECO:0000256" key="1">
    <source>
        <dbReference type="ARBA" id="ARBA00022946"/>
    </source>
</evidence>
<dbReference type="SUPFAM" id="SSF103025">
    <property type="entry name" value="Folate-binding domain"/>
    <property type="match status" value="1"/>
</dbReference>
<evidence type="ECO:0000259" key="2">
    <source>
        <dbReference type="Pfam" id="PF01571"/>
    </source>
</evidence>
<dbReference type="NCBIfam" id="TIGR03317">
    <property type="entry name" value="ygfZ_signature"/>
    <property type="match status" value="1"/>
</dbReference>
<organism evidence="4 5">
    <name type="scientific">PS1 clade bacterium</name>
    <dbReference type="NCBI Taxonomy" id="2175152"/>
    <lineage>
        <taxon>Bacteria</taxon>
        <taxon>Pseudomonadati</taxon>
        <taxon>Pseudomonadota</taxon>
        <taxon>Alphaproteobacteria</taxon>
        <taxon>PS1 clade</taxon>
    </lineage>
</organism>
<protein>
    <submittedName>
        <fullName evidence="4">Folate-binding protein</fullName>
    </submittedName>
</protein>
<dbReference type="PANTHER" id="PTHR22602">
    <property type="entry name" value="TRANSFERASE CAF17, MITOCHONDRIAL-RELATED"/>
    <property type="match status" value="1"/>
</dbReference>
<proteinExistence type="predicted"/>
<dbReference type="Pfam" id="PF01571">
    <property type="entry name" value="GCV_T"/>
    <property type="match status" value="1"/>
</dbReference>
<dbReference type="PANTHER" id="PTHR22602:SF0">
    <property type="entry name" value="TRANSFERASE CAF17, MITOCHONDRIAL-RELATED"/>
    <property type="match status" value="1"/>
</dbReference>